<protein>
    <recommendedName>
        <fullName evidence="1">diguanylate cyclase</fullName>
        <ecNumber evidence="1">2.7.7.65</ecNumber>
    </recommendedName>
</protein>
<dbReference type="PANTHER" id="PTHR45138">
    <property type="entry name" value="REGULATORY COMPONENTS OF SENSORY TRANSDUCTION SYSTEM"/>
    <property type="match status" value="1"/>
</dbReference>
<organism evidence="4 5">
    <name type="scientific">Sphaerochaeta globosa (strain ATCC BAA-1886 / DSM 22777 / Buddy)</name>
    <name type="common">Spirochaeta sp. (strain Buddy)</name>
    <dbReference type="NCBI Taxonomy" id="158189"/>
    <lineage>
        <taxon>Bacteria</taxon>
        <taxon>Pseudomonadati</taxon>
        <taxon>Spirochaetota</taxon>
        <taxon>Spirochaetia</taxon>
        <taxon>Spirochaetales</taxon>
        <taxon>Sphaerochaetaceae</taxon>
        <taxon>Sphaerochaeta</taxon>
    </lineage>
</organism>
<dbReference type="PROSITE" id="PS50887">
    <property type="entry name" value="GGDEF"/>
    <property type="match status" value="1"/>
</dbReference>
<dbReference type="InterPro" id="IPR050469">
    <property type="entry name" value="Diguanylate_Cyclase"/>
</dbReference>
<dbReference type="InterPro" id="IPR043128">
    <property type="entry name" value="Rev_trsase/Diguanyl_cyclase"/>
</dbReference>
<feature type="transmembrane region" description="Helical" evidence="2">
    <location>
        <begin position="200"/>
        <end position="220"/>
    </location>
</feature>
<dbReference type="InterPro" id="IPR029787">
    <property type="entry name" value="Nucleotide_cyclase"/>
</dbReference>
<evidence type="ECO:0000313" key="4">
    <source>
        <dbReference type="EMBL" id="ADY13410.1"/>
    </source>
</evidence>
<dbReference type="STRING" id="158189.SpiBuddy_1585"/>
<proteinExistence type="predicted"/>
<dbReference type="Gene3D" id="3.30.70.270">
    <property type="match status" value="1"/>
</dbReference>
<keyword evidence="2" id="KW-0472">Membrane</keyword>
<accession>F0RW53</accession>
<keyword evidence="5" id="KW-1185">Reference proteome</keyword>
<dbReference type="PANTHER" id="PTHR45138:SF24">
    <property type="entry name" value="DIGUANYLATE CYCLASE DGCC-RELATED"/>
    <property type="match status" value="1"/>
</dbReference>
<reference evidence="5" key="1">
    <citation type="submission" date="2011-02" db="EMBL/GenBank/DDBJ databases">
        <title>Complete sequence of Spirochaeta sp. Buddy.</title>
        <authorList>
            <person name="Lucas S."/>
            <person name="Copeland A."/>
            <person name="Lapidus A."/>
            <person name="Cheng J.-F."/>
            <person name="Goodwin L."/>
            <person name="Pitluck S."/>
            <person name="Zeytun A."/>
            <person name="Detter J.C."/>
            <person name="Han C."/>
            <person name="Tapia R."/>
            <person name="Land M."/>
            <person name="Hauser L."/>
            <person name="Kyrpides N."/>
            <person name="Ivanova N."/>
            <person name="Mikhailova N."/>
            <person name="Pagani I."/>
            <person name="Ritalahti K.M."/>
            <person name="Loeffler F.E."/>
            <person name="Woyke T."/>
        </authorList>
    </citation>
    <scope>NUCLEOTIDE SEQUENCE [LARGE SCALE GENOMIC DNA]</scope>
    <source>
        <strain evidence="5">ATCC BAA-1886 / DSM 22777 / Buddy</strain>
    </source>
</reference>
<dbReference type="EC" id="2.7.7.65" evidence="1"/>
<dbReference type="KEGG" id="sbu:SpiBuddy_1585"/>
<dbReference type="HOGENOM" id="CLU_058778_1_0_12"/>
<feature type="transmembrane region" description="Helical" evidence="2">
    <location>
        <begin position="95"/>
        <end position="118"/>
    </location>
</feature>
<dbReference type="SUPFAM" id="SSF55073">
    <property type="entry name" value="Nucleotide cyclase"/>
    <property type="match status" value="1"/>
</dbReference>
<dbReference type="eggNOG" id="COG2199">
    <property type="taxonomic scope" value="Bacteria"/>
</dbReference>
<feature type="domain" description="GGDEF" evidence="3">
    <location>
        <begin position="307"/>
        <end position="445"/>
    </location>
</feature>
<dbReference type="Pfam" id="PF00990">
    <property type="entry name" value="GGDEF"/>
    <property type="match status" value="1"/>
</dbReference>
<dbReference type="EMBL" id="CP002541">
    <property type="protein sequence ID" value="ADY13410.1"/>
    <property type="molecule type" value="Genomic_DNA"/>
</dbReference>
<evidence type="ECO:0000256" key="2">
    <source>
        <dbReference type="SAM" id="Phobius"/>
    </source>
</evidence>
<dbReference type="InterPro" id="IPR000160">
    <property type="entry name" value="GGDEF_dom"/>
</dbReference>
<dbReference type="Proteomes" id="UP000008466">
    <property type="component" value="Chromosome"/>
</dbReference>
<feature type="transmembrane region" description="Helical" evidence="2">
    <location>
        <begin position="163"/>
        <end position="188"/>
    </location>
</feature>
<dbReference type="SMART" id="SM00267">
    <property type="entry name" value="GGDEF"/>
    <property type="match status" value="1"/>
</dbReference>
<keyword evidence="2" id="KW-0812">Transmembrane</keyword>
<dbReference type="GO" id="GO:1902201">
    <property type="term" value="P:negative regulation of bacterial-type flagellum-dependent cell motility"/>
    <property type="evidence" value="ECO:0007669"/>
    <property type="project" value="TreeGrafter"/>
</dbReference>
<dbReference type="CDD" id="cd01949">
    <property type="entry name" value="GGDEF"/>
    <property type="match status" value="1"/>
</dbReference>
<dbReference type="NCBIfam" id="TIGR00254">
    <property type="entry name" value="GGDEF"/>
    <property type="match status" value="1"/>
</dbReference>
<dbReference type="GO" id="GO:0043709">
    <property type="term" value="P:cell adhesion involved in single-species biofilm formation"/>
    <property type="evidence" value="ECO:0007669"/>
    <property type="project" value="TreeGrafter"/>
</dbReference>
<feature type="transmembrane region" description="Helical" evidence="2">
    <location>
        <begin position="61"/>
        <end position="83"/>
    </location>
</feature>
<gene>
    <name evidence="4" type="ordered locus">SpiBuddy_1585</name>
</gene>
<dbReference type="GO" id="GO:0005886">
    <property type="term" value="C:plasma membrane"/>
    <property type="evidence" value="ECO:0007669"/>
    <property type="project" value="TreeGrafter"/>
</dbReference>
<feature type="transmembrane region" description="Helical" evidence="2">
    <location>
        <begin position="124"/>
        <end position="151"/>
    </location>
</feature>
<evidence type="ECO:0000259" key="3">
    <source>
        <dbReference type="PROSITE" id="PS50887"/>
    </source>
</evidence>
<evidence type="ECO:0000313" key="5">
    <source>
        <dbReference type="Proteomes" id="UP000008466"/>
    </source>
</evidence>
<feature type="transmembrane region" description="Helical" evidence="2">
    <location>
        <begin position="232"/>
        <end position="251"/>
    </location>
</feature>
<feature type="transmembrane region" description="Helical" evidence="2">
    <location>
        <begin position="257"/>
        <end position="273"/>
    </location>
</feature>
<name>F0RW53_SPHGB</name>
<evidence type="ECO:0000256" key="1">
    <source>
        <dbReference type="ARBA" id="ARBA00012528"/>
    </source>
</evidence>
<dbReference type="GO" id="GO:0052621">
    <property type="term" value="F:diguanylate cyclase activity"/>
    <property type="evidence" value="ECO:0007669"/>
    <property type="project" value="UniProtKB-EC"/>
</dbReference>
<sequence length="447" mass="50606">MPAQVSCPFISSKRVQTFSIHKQLPAEYSINCRLAGHGAVLYEEKRAYQHVQVQQRRPPLIVYYLQNNILGMIVLLVLVYFFFKQQGKLDTEGRMFLALCATNFALLALELAIDVLGIVYPRAFLAPVVTGISLLFYVLNPVPGIFYFLYIQQVIGKRCSRKFILLLLLPWLANAVLSIASPLTGWLFQVNEQSVYSRGPYFALLVVFNYSYLLAGPLYLITHHSQLQRKIFNTLLVFPFPVAIAGVLQIAFFGVEILWVSLTISLLILFFNVEASQVNRDYLTGLFNRRYFQKMATLAFAKKRAVNPQWAVLLDIDGFKFINDTYGHAKGDEALILVARILEQIAPPQTVVSRYGGDEFALLTVELPKLEILTMYERLEQKLSASNSNGIFPDSITISAGCAPLKLKEYADLDAFLHHLDMSMYKAKMDSKKTNTKGRSVVFHLCE</sequence>
<keyword evidence="2" id="KW-1133">Transmembrane helix</keyword>
<dbReference type="AlphaFoldDB" id="F0RW53"/>